<evidence type="ECO:0000256" key="2">
    <source>
        <dbReference type="SAM" id="SignalP"/>
    </source>
</evidence>
<dbReference type="KEGG" id="ndk:I601_3137"/>
<feature type="signal peptide" evidence="2">
    <location>
        <begin position="1"/>
        <end position="28"/>
    </location>
</feature>
<evidence type="ECO:0000313" key="4">
    <source>
        <dbReference type="Proteomes" id="UP000077868"/>
    </source>
</evidence>
<feature type="region of interest" description="Disordered" evidence="1">
    <location>
        <begin position="50"/>
        <end position="70"/>
    </location>
</feature>
<dbReference type="RefSeq" id="WP_068111647.1">
    <property type="nucleotide sequence ID" value="NZ_CP015079.1"/>
</dbReference>
<evidence type="ECO:0008006" key="5">
    <source>
        <dbReference type="Google" id="ProtNLM"/>
    </source>
</evidence>
<dbReference type="STRING" id="1300347.I601_3137"/>
<dbReference type="OrthoDB" id="3742379at2"/>
<dbReference type="Proteomes" id="UP000077868">
    <property type="component" value="Chromosome"/>
</dbReference>
<dbReference type="EMBL" id="CP015079">
    <property type="protein sequence ID" value="ANH39544.1"/>
    <property type="molecule type" value="Genomic_DNA"/>
</dbReference>
<feature type="chain" id="PRO_5008388398" description="ATP/GTP-binding protein" evidence="2">
    <location>
        <begin position="29"/>
        <end position="319"/>
    </location>
</feature>
<protein>
    <recommendedName>
        <fullName evidence="5">ATP/GTP-binding protein</fullName>
    </recommendedName>
</protein>
<accession>A0A1A9GMN8</accession>
<dbReference type="PATRIC" id="fig|1300347.3.peg.3134"/>
<organism evidence="3 4">
    <name type="scientific">Nocardioides dokdonensis FR1436</name>
    <dbReference type="NCBI Taxonomy" id="1300347"/>
    <lineage>
        <taxon>Bacteria</taxon>
        <taxon>Bacillati</taxon>
        <taxon>Actinomycetota</taxon>
        <taxon>Actinomycetes</taxon>
        <taxon>Propionibacteriales</taxon>
        <taxon>Nocardioidaceae</taxon>
        <taxon>Nocardioides</taxon>
    </lineage>
</organism>
<keyword evidence="4" id="KW-1185">Reference proteome</keyword>
<proteinExistence type="predicted"/>
<keyword evidence="2" id="KW-0732">Signal</keyword>
<evidence type="ECO:0000313" key="3">
    <source>
        <dbReference type="EMBL" id="ANH39544.1"/>
    </source>
</evidence>
<evidence type="ECO:0000256" key="1">
    <source>
        <dbReference type="SAM" id="MobiDB-lite"/>
    </source>
</evidence>
<dbReference type="AlphaFoldDB" id="A0A1A9GMN8"/>
<name>A0A1A9GMN8_9ACTN</name>
<gene>
    <name evidence="3" type="ORF">I601_3137</name>
</gene>
<reference evidence="3 4" key="1">
    <citation type="submission" date="2016-03" db="EMBL/GenBank/DDBJ databases">
        <title>Complete genome sequence of a soil Actinobacterium, Nocardioides dokdonensis FR1436.</title>
        <authorList>
            <person name="Kwon S.-K."/>
            <person name="Kim K."/>
            <person name="Kim J.F."/>
        </authorList>
    </citation>
    <scope>NUCLEOTIDE SEQUENCE [LARGE SCALE GENOMIC DNA]</scope>
    <source>
        <strain evidence="3 4">FR1436</strain>
    </source>
</reference>
<sequence>MRRLITDAVLLPLAVASFLLSVGSPAAADTVCQVTDPETGVCLIWIEVPGNPGQPGDPGDDGPKDTGSGQACYWDGTAQNIHKPPPGPVPCSSEYGYWSNSYNCYIQLVDPQPPAGDPAWQGHEPGDGAVYRCYQPQTDIDIYIWSADPPPNSGAGPTPREVATLAIDQMNLSAINIGIAPKPGPGSIGIVGMPVWMWAANPDSHTVGPINASASAGGITVTATARLHRVTWVMGDGTEVICNGPGTPYKAEYDDRSSPTCGHTYQKSSAGKPGDKYTVTATSDWVITWAGAGQTGTIRLNGLTRAVEISIGEAQVLVN</sequence>